<sequence length="137" mass="15082">MFPLAIARRSSALLRHSVPSRRINAGPKLSQSRGPQGYSYGTSASTEDWAARVDKMENMYNKISTDMSKATHGQDGRYSGSMWGLVAGLAVGYLGHWMTTDTSKSPFATDFHGNMQEVKSRLTSIQHSVDQLKPSSR</sequence>
<evidence type="ECO:0000256" key="1">
    <source>
        <dbReference type="SAM" id="MobiDB-lite"/>
    </source>
</evidence>
<evidence type="ECO:0000313" key="3">
    <source>
        <dbReference type="Proteomes" id="UP000481153"/>
    </source>
</evidence>
<keyword evidence="3" id="KW-1185">Reference proteome</keyword>
<comment type="caution">
    <text evidence="2">The sequence shown here is derived from an EMBL/GenBank/DDBJ whole genome shotgun (WGS) entry which is preliminary data.</text>
</comment>
<dbReference type="VEuPathDB" id="FungiDB:AeMF1_011418"/>
<feature type="compositionally biased region" description="Polar residues" evidence="1">
    <location>
        <begin position="29"/>
        <end position="42"/>
    </location>
</feature>
<reference evidence="2 3" key="1">
    <citation type="submission" date="2019-07" db="EMBL/GenBank/DDBJ databases">
        <title>Genomics analysis of Aphanomyces spp. identifies a new class of oomycete effector associated with host adaptation.</title>
        <authorList>
            <person name="Gaulin E."/>
        </authorList>
    </citation>
    <scope>NUCLEOTIDE SEQUENCE [LARGE SCALE GENOMIC DNA]</scope>
    <source>
        <strain evidence="2 3">ATCC 201684</strain>
    </source>
</reference>
<accession>A0A6G0XBV3</accession>
<organism evidence="2 3">
    <name type="scientific">Aphanomyces euteiches</name>
    <dbReference type="NCBI Taxonomy" id="100861"/>
    <lineage>
        <taxon>Eukaryota</taxon>
        <taxon>Sar</taxon>
        <taxon>Stramenopiles</taxon>
        <taxon>Oomycota</taxon>
        <taxon>Saprolegniomycetes</taxon>
        <taxon>Saprolegniales</taxon>
        <taxon>Verrucalvaceae</taxon>
        <taxon>Aphanomyces</taxon>
    </lineage>
</organism>
<dbReference type="AlphaFoldDB" id="A0A6G0XBV3"/>
<name>A0A6G0XBV3_9STRA</name>
<dbReference type="EMBL" id="VJMJ01000084">
    <property type="protein sequence ID" value="KAF0737494.1"/>
    <property type="molecule type" value="Genomic_DNA"/>
</dbReference>
<evidence type="ECO:0000313" key="2">
    <source>
        <dbReference type="EMBL" id="KAF0737494.1"/>
    </source>
</evidence>
<dbReference type="Proteomes" id="UP000481153">
    <property type="component" value="Unassembled WGS sequence"/>
</dbReference>
<gene>
    <name evidence="2" type="ORF">Ae201684_006654</name>
</gene>
<proteinExistence type="predicted"/>
<feature type="region of interest" description="Disordered" evidence="1">
    <location>
        <begin position="22"/>
        <end position="42"/>
    </location>
</feature>
<protein>
    <submittedName>
        <fullName evidence="2">Uncharacterized protein</fullName>
    </submittedName>
</protein>